<accession>A4E6X7</accession>
<evidence type="ECO:0000313" key="3">
    <source>
        <dbReference type="EMBL" id="QIA33142.1"/>
    </source>
</evidence>
<dbReference type="RefSeq" id="WP_006234072.1">
    <property type="nucleotide sequence ID" value="NZ_AAVN02000001.1"/>
</dbReference>
<evidence type="ECO:0000313" key="5">
    <source>
        <dbReference type="Proteomes" id="UP000464211"/>
    </source>
</evidence>
<reference evidence="2 4" key="1">
    <citation type="submission" date="2007-01" db="EMBL/GenBank/DDBJ databases">
        <title>Draft genome sequence of Collinsella aerofaciens (ATCC 25986).</title>
        <authorList>
            <person name="Sudarsanam P."/>
            <person name="Ley R."/>
            <person name="Guruge J."/>
            <person name="Turnbaugh P.J."/>
            <person name="Mahowald M."/>
            <person name="Liep D."/>
            <person name="Gordon J."/>
        </authorList>
    </citation>
    <scope>NUCLEOTIDE SEQUENCE [LARGE SCALE GENOMIC DNA]</scope>
    <source>
        <strain evidence="2">ATCC 25986</strain>
        <strain evidence="4">ATCC 25986 / DSM 3979 / JCM 10188 / KCTC 3647 / NCTC 11838 / VPI 1003</strain>
    </source>
</reference>
<evidence type="ECO:0000313" key="2">
    <source>
        <dbReference type="EMBL" id="EBA40486.1"/>
    </source>
</evidence>
<sequence>MNPLVSIITPAYNAGGYLDSFFLSVLEQDYDNYEMIIVNDGSTDDTENKILSYKKLFDRRGIRFVYLNQENGGQAKALNLAFPHIRGEYFIWPDSDDVLCPDNISAKVKFMTAHPDYALGISWAEYIDEAGNSLGLLKRVPDKNDNLFRDLLISKNVYFCPGIYIMKTSAFVESYPALAIDESRAGQNYQLLLPMAYGYQYGYIDKVLYKYVLHPSSHSNDGLQNENMQLRRFEEHERLLKRLIASICSEGDNAIYQKLVAVHFARLYLRIANQHCDVVKARDCFARLIRLKAASLKDCAYACATAMGLSLKK</sequence>
<dbReference type="Pfam" id="PF00535">
    <property type="entry name" value="Glycos_transf_2"/>
    <property type="match status" value="1"/>
</dbReference>
<feature type="domain" description="Glycosyltransferase 2-like" evidence="1">
    <location>
        <begin position="6"/>
        <end position="137"/>
    </location>
</feature>
<proteinExistence type="predicted"/>
<keyword evidence="2" id="KW-0328">Glycosyltransferase</keyword>
<dbReference type="InterPro" id="IPR029044">
    <property type="entry name" value="Nucleotide-diphossugar_trans"/>
</dbReference>
<dbReference type="Proteomes" id="UP000464211">
    <property type="component" value="Chromosome"/>
</dbReference>
<protein>
    <submittedName>
        <fullName evidence="3">Glycosyltransferase family 2 protein</fullName>
    </submittedName>
    <submittedName>
        <fullName evidence="2">Glycosyltransferase, group 2 family protein</fullName>
        <ecNumber evidence="2">2.4.-.-</ecNumber>
    </submittedName>
</protein>
<dbReference type="Proteomes" id="UP000002979">
    <property type="component" value="Unassembled WGS sequence"/>
</dbReference>
<dbReference type="EMBL" id="AAVN02000001">
    <property type="protein sequence ID" value="EBA40486.1"/>
    <property type="molecule type" value="Genomic_DNA"/>
</dbReference>
<reference evidence="2 4" key="2">
    <citation type="submission" date="2007-04" db="EMBL/GenBank/DDBJ databases">
        <authorList>
            <person name="Fulton L."/>
            <person name="Clifton S."/>
            <person name="Fulton B."/>
            <person name="Xu J."/>
            <person name="Minx P."/>
            <person name="Mardis E.R."/>
            <person name="Wilson R.K."/>
        </authorList>
    </citation>
    <scope>NUCLEOTIDE SEQUENCE [LARGE SCALE GENOMIC DNA]</scope>
    <source>
        <strain evidence="2">ATCC 25986</strain>
        <strain evidence="4">ATCC 25986 / DSM 3979 / JCM 10188 / KCTC 3647 / NCTC 11838 / VPI 1003</strain>
    </source>
</reference>
<dbReference type="CDD" id="cd00761">
    <property type="entry name" value="Glyco_tranf_GTA_type"/>
    <property type="match status" value="1"/>
</dbReference>
<dbReference type="PANTHER" id="PTHR22916:SF3">
    <property type="entry name" value="UDP-GLCNAC:BETAGAL BETA-1,3-N-ACETYLGLUCOSAMINYLTRANSFERASE-LIKE PROTEIN 1"/>
    <property type="match status" value="1"/>
</dbReference>
<reference evidence="3 5" key="3">
    <citation type="submission" date="2020-01" db="EMBL/GenBank/DDBJ databases">
        <title>Complete genome sequence of Collinsella aerofaciens JCM 10188(T).</title>
        <authorList>
            <person name="Tourlousse D.M."/>
            <person name="Sakamoto M."/>
            <person name="Miura T."/>
            <person name="Narita K."/>
            <person name="Ohashi A."/>
            <person name="Uchino Y."/>
            <person name="Yamazoe A."/>
            <person name="Kameyama K."/>
            <person name="Terauchi J."/>
            <person name="Ohkuma M."/>
            <person name="Kawasaki H."/>
            <person name="Sekiguchi Y."/>
        </authorList>
    </citation>
    <scope>NUCLEOTIDE SEQUENCE [LARGE SCALE GENOMIC DNA]</scope>
    <source>
        <strain evidence="3 5">JCM 10188</strain>
    </source>
</reference>
<dbReference type="InterPro" id="IPR001173">
    <property type="entry name" value="Glyco_trans_2-like"/>
</dbReference>
<keyword evidence="2" id="KW-0808">Transferase</keyword>
<dbReference type="GeneID" id="92849164"/>
<organism evidence="2 4">
    <name type="scientific">Collinsella aerofaciens (strain ATCC 25986 / DSM 3979 / JCM 10188 / KCTC 3647 / NCTC 11838 / VPI 1003)</name>
    <dbReference type="NCBI Taxonomy" id="411903"/>
    <lineage>
        <taxon>Bacteria</taxon>
        <taxon>Bacillati</taxon>
        <taxon>Actinomycetota</taxon>
        <taxon>Coriobacteriia</taxon>
        <taxon>Coriobacteriales</taxon>
        <taxon>Coriobacteriaceae</taxon>
        <taxon>Collinsella</taxon>
    </lineage>
</organism>
<dbReference type="EMBL" id="CP048433">
    <property type="protein sequence ID" value="QIA33142.1"/>
    <property type="molecule type" value="Genomic_DNA"/>
</dbReference>
<dbReference type="Gene3D" id="3.90.550.10">
    <property type="entry name" value="Spore Coat Polysaccharide Biosynthesis Protein SpsA, Chain A"/>
    <property type="match status" value="1"/>
</dbReference>
<dbReference type="GO" id="GO:0016758">
    <property type="term" value="F:hexosyltransferase activity"/>
    <property type="evidence" value="ECO:0007669"/>
    <property type="project" value="UniProtKB-ARBA"/>
</dbReference>
<name>A4E6X7_COLAA</name>
<dbReference type="CAZy" id="GT2">
    <property type="family name" value="Glycosyltransferase Family 2"/>
</dbReference>
<dbReference type="SUPFAM" id="SSF53448">
    <property type="entry name" value="Nucleotide-diphospho-sugar transferases"/>
    <property type="match status" value="1"/>
</dbReference>
<evidence type="ECO:0000313" key="4">
    <source>
        <dbReference type="Proteomes" id="UP000002979"/>
    </source>
</evidence>
<dbReference type="EC" id="2.4.-.-" evidence="2"/>
<gene>
    <name evidence="2" type="ORF">COLAER_00153</name>
    <name evidence="3" type="ORF">GXM19_01915</name>
</gene>
<evidence type="ECO:0000259" key="1">
    <source>
        <dbReference type="Pfam" id="PF00535"/>
    </source>
</evidence>
<dbReference type="AlphaFoldDB" id="A4E6X7"/>
<dbReference type="PANTHER" id="PTHR22916">
    <property type="entry name" value="GLYCOSYLTRANSFERASE"/>
    <property type="match status" value="1"/>
</dbReference>